<dbReference type="PANTHER" id="PTHR33232">
    <property type="entry name" value="PROTEIN SIEVE ELEMENT OCCLUSION B-LIKE"/>
    <property type="match status" value="1"/>
</dbReference>
<name>A0A834W2L4_9FABA</name>
<accession>A0A834W2L4</accession>
<sequence>MSTQQTPSLKPLTLSDGQILELVLQYCTVVNKHGDTFNVDLLFDVVSDIMKPSLDNDATPPHHPSPTKTDECKDTKIEPPVQTLKHIACQMMQTADDEDHSNAHLTTMCILEELRGYSWDAKAVIALAAFSLEYGNFWHLSKLPREDDLGRSLALLNNVQLEEEEEAANNNNNNICEYNLLVKTIFEAVKSMVELEKMVKKQVHLQGYDDDDDDVPSLKEAMHDFPVFVYWVVLAIVASALHLNFLSNNRKSKYELFNISSKISNVHSKLRALLGIIRKEIAQKDEYLKSHKELQTPIDEVAEIFLEGSDYDLPQ</sequence>
<dbReference type="GO" id="GO:0010088">
    <property type="term" value="P:phloem development"/>
    <property type="evidence" value="ECO:0007669"/>
    <property type="project" value="InterPro"/>
</dbReference>
<proteinExistence type="predicted"/>
<dbReference type="AlphaFoldDB" id="A0A834W2L4"/>
<evidence type="ECO:0000256" key="2">
    <source>
        <dbReference type="SAM" id="Phobius"/>
    </source>
</evidence>
<dbReference type="InterPro" id="IPR039299">
    <property type="entry name" value="SEOA"/>
</dbReference>
<protein>
    <submittedName>
        <fullName evidence="4">Protein SIEVE ELEMENT OCCLUSION B-like</fullName>
    </submittedName>
</protein>
<dbReference type="Pfam" id="PF14576">
    <property type="entry name" value="SEO_N"/>
    <property type="match status" value="1"/>
</dbReference>
<keyword evidence="2" id="KW-0812">Transmembrane</keyword>
<feature type="region of interest" description="Disordered" evidence="1">
    <location>
        <begin position="54"/>
        <end position="74"/>
    </location>
</feature>
<dbReference type="PANTHER" id="PTHR33232:SF18">
    <property type="entry name" value="PROTEIN SIEVE ELEMENT OCCLUSION B-LIKE"/>
    <property type="match status" value="1"/>
</dbReference>
<keyword evidence="2" id="KW-1133">Transmembrane helix</keyword>
<feature type="transmembrane region" description="Helical" evidence="2">
    <location>
        <begin position="228"/>
        <end position="246"/>
    </location>
</feature>
<dbReference type="OrthoDB" id="1433562at2759"/>
<evidence type="ECO:0000313" key="4">
    <source>
        <dbReference type="EMBL" id="KAF7806992.1"/>
    </source>
</evidence>
<feature type="domain" description="Sieve element occlusion N-terminal" evidence="3">
    <location>
        <begin position="32"/>
        <end position="292"/>
    </location>
</feature>
<organism evidence="4 5">
    <name type="scientific">Senna tora</name>
    <dbReference type="NCBI Taxonomy" id="362788"/>
    <lineage>
        <taxon>Eukaryota</taxon>
        <taxon>Viridiplantae</taxon>
        <taxon>Streptophyta</taxon>
        <taxon>Embryophyta</taxon>
        <taxon>Tracheophyta</taxon>
        <taxon>Spermatophyta</taxon>
        <taxon>Magnoliopsida</taxon>
        <taxon>eudicotyledons</taxon>
        <taxon>Gunneridae</taxon>
        <taxon>Pentapetalae</taxon>
        <taxon>rosids</taxon>
        <taxon>fabids</taxon>
        <taxon>Fabales</taxon>
        <taxon>Fabaceae</taxon>
        <taxon>Caesalpinioideae</taxon>
        <taxon>Cassia clade</taxon>
        <taxon>Senna</taxon>
    </lineage>
</organism>
<dbReference type="EMBL" id="JAAIUW010000012">
    <property type="protein sequence ID" value="KAF7806992.1"/>
    <property type="molecule type" value="Genomic_DNA"/>
</dbReference>
<dbReference type="InterPro" id="IPR027942">
    <property type="entry name" value="SEO_N"/>
</dbReference>
<keyword evidence="5" id="KW-1185">Reference proteome</keyword>
<evidence type="ECO:0000259" key="3">
    <source>
        <dbReference type="Pfam" id="PF14576"/>
    </source>
</evidence>
<evidence type="ECO:0000256" key="1">
    <source>
        <dbReference type="SAM" id="MobiDB-lite"/>
    </source>
</evidence>
<keyword evidence="2" id="KW-0472">Membrane</keyword>
<gene>
    <name evidence="4" type="ORF">G2W53_039153</name>
</gene>
<comment type="caution">
    <text evidence="4">The sequence shown here is derived from an EMBL/GenBank/DDBJ whole genome shotgun (WGS) entry which is preliminary data.</text>
</comment>
<evidence type="ECO:0000313" key="5">
    <source>
        <dbReference type="Proteomes" id="UP000634136"/>
    </source>
</evidence>
<reference evidence="4" key="1">
    <citation type="submission" date="2020-09" db="EMBL/GenBank/DDBJ databases">
        <title>Genome-Enabled Discovery of Anthraquinone Biosynthesis in Senna tora.</title>
        <authorList>
            <person name="Kang S.-H."/>
            <person name="Pandey R.P."/>
            <person name="Lee C.-M."/>
            <person name="Sim J.-S."/>
            <person name="Jeong J.-T."/>
            <person name="Choi B.-S."/>
            <person name="Jung M."/>
            <person name="Ginzburg D."/>
            <person name="Zhao K."/>
            <person name="Won S.Y."/>
            <person name="Oh T.-J."/>
            <person name="Yu Y."/>
            <person name="Kim N.-H."/>
            <person name="Lee O.R."/>
            <person name="Lee T.-H."/>
            <person name="Bashyal P."/>
            <person name="Kim T.-S."/>
            <person name="Lee W.-H."/>
            <person name="Kawkins C."/>
            <person name="Kim C.-K."/>
            <person name="Kim J.S."/>
            <person name="Ahn B.O."/>
            <person name="Rhee S.Y."/>
            <person name="Sohng J.K."/>
        </authorList>
    </citation>
    <scope>NUCLEOTIDE SEQUENCE</scope>
    <source>
        <tissue evidence="4">Leaf</tissue>
    </source>
</reference>
<dbReference type="Proteomes" id="UP000634136">
    <property type="component" value="Unassembled WGS sequence"/>
</dbReference>